<dbReference type="AlphaFoldDB" id="A0A287CYH7"/>
<dbReference type="EMBL" id="AGTP01002938">
    <property type="status" value="NOT_ANNOTATED_CDS"/>
    <property type="molecule type" value="Genomic_DNA"/>
</dbReference>
<keyword evidence="6" id="KW-0539">Nucleus</keyword>
<evidence type="ECO:0000313" key="8">
    <source>
        <dbReference type="Ensembl" id="ENSSTOP00000026326.1"/>
    </source>
</evidence>
<reference evidence="8" key="3">
    <citation type="submission" date="2025-09" db="UniProtKB">
        <authorList>
            <consortium name="Ensembl"/>
        </authorList>
    </citation>
    <scope>IDENTIFICATION</scope>
</reference>
<dbReference type="InterPro" id="IPR051098">
    <property type="entry name" value="NeuroDiff_E-box_TFs"/>
</dbReference>
<evidence type="ECO:0000256" key="2">
    <source>
        <dbReference type="ARBA" id="ARBA00022473"/>
    </source>
</evidence>
<dbReference type="EMBL" id="AGTP01002943">
    <property type="status" value="NOT_ANNOTATED_CDS"/>
    <property type="molecule type" value="Genomic_DNA"/>
</dbReference>
<reference evidence="8" key="2">
    <citation type="submission" date="2025-08" db="UniProtKB">
        <authorList>
            <consortium name="Ensembl"/>
        </authorList>
    </citation>
    <scope>IDENTIFICATION</scope>
</reference>
<evidence type="ECO:0008006" key="10">
    <source>
        <dbReference type="Google" id="ProtNLM"/>
    </source>
</evidence>
<feature type="compositionally biased region" description="Polar residues" evidence="7">
    <location>
        <begin position="30"/>
        <end position="48"/>
    </location>
</feature>
<protein>
    <recommendedName>
        <fullName evidence="10">Transcription factor 12</fullName>
    </recommendedName>
</protein>
<reference evidence="9" key="1">
    <citation type="submission" date="2011-11" db="EMBL/GenBank/DDBJ databases">
        <title>The Draft Genome of Spermophilus tridecemlineatus.</title>
        <authorList>
            <consortium name="The Broad Institute Genome Assembly &amp; Analysis Group"/>
            <consortium name="Computational R&amp;D Group"/>
            <consortium name="and Sequencing Platform"/>
            <person name="Di Palma F."/>
            <person name="Alfoldi J."/>
            <person name="Johnson J."/>
            <person name="Berlin A."/>
            <person name="Gnerre S."/>
            <person name="Jaffe D."/>
            <person name="MacCallum I."/>
            <person name="Young S."/>
            <person name="Walker B.J."/>
            <person name="Lindblad-Toh K."/>
        </authorList>
    </citation>
    <scope>NUCLEOTIDE SEQUENCE [LARGE SCALE GENOMIC DNA]</scope>
</reference>
<dbReference type="EMBL" id="AGTP01002941">
    <property type="status" value="NOT_ANNOTATED_CDS"/>
    <property type="molecule type" value="Genomic_DNA"/>
</dbReference>
<accession>A0A287CYH7</accession>
<feature type="compositionally biased region" description="Polar residues" evidence="7">
    <location>
        <begin position="56"/>
        <end position="72"/>
    </location>
</feature>
<dbReference type="EMBL" id="AGTP01002939">
    <property type="status" value="NOT_ANNOTATED_CDS"/>
    <property type="molecule type" value="Genomic_DNA"/>
</dbReference>
<evidence type="ECO:0000256" key="3">
    <source>
        <dbReference type="ARBA" id="ARBA00023015"/>
    </source>
</evidence>
<keyword evidence="5" id="KW-0804">Transcription</keyword>
<keyword evidence="3" id="KW-0805">Transcription regulation</keyword>
<gene>
    <name evidence="8" type="primary">Tcf12</name>
</gene>
<evidence type="ECO:0000256" key="1">
    <source>
        <dbReference type="ARBA" id="ARBA00004123"/>
    </source>
</evidence>
<dbReference type="EMBL" id="AGTP01002940">
    <property type="status" value="NOT_ANNOTATED_CDS"/>
    <property type="molecule type" value="Genomic_DNA"/>
</dbReference>
<dbReference type="PANTHER" id="PTHR11793">
    <property type="entry name" value="BASIC HELIX-LOOP-HELIX TRANSCRIPTION FACTOR"/>
    <property type="match status" value="1"/>
</dbReference>
<feature type="region of interest" description="Disordered" evidence="7">
    <location>
        <begin position="25"/>
        <end position="107"/>
    </location>
</feature>
<dbReference type="Proteomes" id="UP000005215">
    <property type="component" value="Unassembled WGS sequence"/>
</dbReference>
<evidence type="ECO:0000256" key="7">
    <source>
        <dbReference type="SAM" id="MobiDB-lite"/>
    </source>
</evidence>
<dbReference type="EMBL" id="AGTP01002937">
    <property type="status" value="NOT_ANNOTATED_CDS"/>
    <property type="molecule type" value="Genomic_DNA"/>
</dbReference>
<evidence type="ECO:0000313" key="9">
    <source>
        <dbReference type="Proteomes" id="UP000005215"/>
    </source>
</evidence>
<comment type="subcellular location">
    <subcellularLocation>
        <location evidence="1">Nucleus</location>
    </subcellularLocation>
</comment>
<dbReference type="EMBL" id="AGTP01002942">
    <property type="status" value="NOT_ANNOTATED_CDS"/>
    <property type="molecule type" value="Genomic_DNA"/>
</dbReference>
<dbReference type="PANTHER" id="PTHR11793:SF11">
    <property type="entry name" value="TRANSCRIPTION FACTOR 12"/>
    <property type="match status" value="1"/>
</dbReference>
<dbReference type="GO" id="GO:0000981">
    <property type="term" value="F:DNA-binding transcription factor activity, RNA polymerase II-specific"/>
    <property type="evidence" value="ECO:0007669"/>
    <property type="project" value="TreeGrafter"/>
</dbReference>
<keyword evidence="4" id="KW-0238">DNA-binding</keyword>
<dbReference type="GO" id="GO:0005667">
    <property type="term" value="C:transcription regulator complex"/>
    <property type="evidence" value="ECO:0007669"/>
    <property type="project" value="TreeGrafter"/>
</dbReference>
<sequence length="127" mass="13581">MNSQQQRMAAIGTDKELSDLLDFSAMFSPPVNSGKTRPTTLGSSQFSGSGMDERGGTTSWGTGGQPSPSYDSSRVYAPSPNSDDFNRESPSYPSPKPPTSMFASTFFMQDGTHNSSDLWSSSNGMSQ</sequence>
<dbReference type="GeneTree" id="ENSGT00940000155047"/>
<evidence type="ECO:0000256" key="6">
    <source>
        <dbReference type="ARBA" id="ARBA00023242"/>
    </source>
</evidence>
<organism evidence="8 9">
    <name type="scientific">Ictidomys tridecemlineatus</name>
    <name type="common">Thirteen-lined ground squirrel</name>
    <name type="synonym">Spermophilus tridecemlineatus</name>
    <dbReference type="NCBI Taxonomy" id="43179"/>
    <lineage>
        <taxon>Eukaryota</taxon>
        <taxon>Metazoa</taxon>
        <taxon>Chordata</taxon>
        <taxon>Craniata</taxon>
        <taxon>Vertebrata</taxon>
        <taxon>Euteleostomi</taxon>
        <taxon>Mammalia</taxon>
        <taxon>Eutheria</taxon>
        <taxon>Euarchontoglires</taxon>
        <taxon>Glires</taxon>
        <taxon>Rodentia</taxon>
        <taxon>Sciuromorpha</taxon>
        <taxon>Sciuridae</taxon>
        <taxon>Xerinae</taxon>
        <taxon>Marmotini</taxon>
        <taxon>Ictidomys</taxon>
    </lineage>
</organism>
<keyword evidence="9" id="KW-1185">Reference proteome</keyword>
<dbReference type="GO" id="GO:0000978">
    <property type="term" value="F:RNA polymerase II cis-regulatory region sequence-specific DNA binding"/>
    <property type="evidence" value="ECO:0007669"/>
    <property type="project" value="TreeGrafter"/>
</dbReference>
<dbReference type="GO" id="GO:0000785">
    <property type="term" value="C:chromatin"/>
    <property type="evidence" value="ECO:0007669"/>
    <property type="project" value="TreeGrafter"/>
</dbReference>
<dbReference type="Ensembl" id="ENSSTOT00000043266.1">
    <property type="protein sequence ID" value="ENSSTOP00000026326.1"/>
    <property type="gene ID" value="ENSSTOG00000001523.3"/>
</dbReference>
<proteinExistence type="predicted"/>
<evidence type="ECO:0000256" key="4">
    <source>
        <dbReference type="ARBA" id="ARBA00023125"/>
    </source>
</evidence>
<dbReference type="GO" id="GO:0005634">
    <property type="term" value="C:nucleus"/>
    <property type="evidence" value="ECO:0007669"/>
    <property type="project" value="UniProtKB-SubCell"/>
</dbReference>
<evidence type="ECO:0000256" key="5">
    <source>
        <dbReference type="ARBA" id="ARBA00023163"/>
    </source>
</evidence>
<keyword evidence="2" id="KW-0217">Developmental protein</keyword>
<dbReference type="EMBL" id="AGTP01002944">
    <property type="status" value="NOT_ANNOTATED_CDS"/>
    <property type="molecule type" value="Genomic_DNA"/>
</dbReference>
<name>A0A287CYH7_ICTTR</name>